<dbReference type="EMBL" id="MHWA01000004">
    <property type="protein sequence ID" value="OHB02335.1"/>
    <property type="molecule type" value="Genomic_DNA"/>
</dbReference>
<organism evidence="1 2">
    <name type="scientific">Candidatus Zambryskibacteria bacterium RIFCSPLOWO2_01_FULL_35_19</name>
    <dbReference type="NCBI Taxonomy" id="1802757"/>
    <lineage>
        <taxon>Bacteria</taxon>
        <taxon>Candidatus Zambryskiibacteriota</taxon>
    </lineage>
</organism>
<gene>
    <name evidence="1" type="ORF">A3A90_00880</name>
</gene>
<name>A0A1G2TYE9_9BACT</name>
<proteinExistence type="predicted"/>
<reference evidence="1 2" key="1">
    <citation type="journal article" date="2016" name="Nat. Commun.">
        <title>Thousands of microbial genomes shed light on interconnected biogeochemical processes in an aquifer system.</title>
        <authorList>
            <person name="Anantharaman K."/>
            <person name="Brown C.T."/>
            <person name="Hug L.A."/>
            <person name="Sharon I."/>
            <person name="Castelle C.J."/>
            <person name="Probst A.J."/>
            <person name="Thomas B.C."/>
            <person name="Singh A."/>
            <person name="Wilkins M.J."/>
            <person name="Karaoz U."/>
            <person name="Brodie E.L."/>
            <person name="Williams K.H."/>
            <person name="Hubbard S.S."/>
            <person name="Banfield J.F."/>
        </authorList>
    </citation>
    <scope>NUCLEOTIDE SEQUENCE [LARGE SCALE GENOMIC DNA]</scope>
</reference>
<accession>A0A1G2TYE9</accession>
<comment type="caution">
    <text evidence="1">The sequence shown here is derived from an EMBL/GenBank/DDBJ whole genome shotgun (WGS) entry which is preliminary data.</text>
</comment>
<protein>
    <submittedName>
        <fullName evidence="1">Uncharacterized protein</fullName>
    </submittedName>
</protein>
<sequence length="143" mass="16967">MNYKIKKIKEFPEDQKYLWYLLDDAEWLITTELEKRGFFSGGDKIIPRDIILRIRLLPSKKKLPLVLNRQISFGKAYDPKYTLEYSSGAFEAGTPSMYFNDPDEYWAMRDDTSYLTKKQIKKKTKNTYKSVQNIPVPPRDRKV</sequence>
<evidence type="ECO:0000313" key="1">
    <source>
        <dbReference type="EMBL" id="OHB02335.1"/>
    </source>
</evidence>
<dbReference type="AlphaFoldDB" id="A0A1G2TYE9"/>
<dbReference type="Proteomes" id="UP000178404">
    <property type="component" value="Unassembled WGS sequence"/>
</dbReference>
<evidence type="ECO:0000313" key="2">
    <source>
        <dbReference type="Proteomes" id="UP000178404"/>
    </source>
</evidence>